<dbReference type="PROSITE" id="PS51272">
    <property type="entry name" value="SLH"/>
    <property type="match status" value="3"/>
</dbReference>
<feature type="signal peptide" evidence="5">
    <location>
        <begin position="1"/>
        <end position="31"/>
    </location>
</feature>
<dbReference type="InterPro" id="IPR050695">
    <property type="entry name" value="N-acetylmuramoyl_amidase_3"/>
</dbReference>
<feature type="coiled-coil region" evidence="4">
    <location>
        <begin position="156"/>
        <end position="186"/>
    </location>
</feature>
<dbReference type="Gene3D" id="2.30.30.40">
    <property type="entry name" value="SH3 Domains"/>
    <property type="match status" value="1"/>
</dbReference>
<evidence type="ECO:0000256" key="2">
    <source>
        <dbReference type="ARBA" id="ARBA00022801"/>
    </source>
</evidence>
<proteinExistence type="predicted"/>
<dbReference type="GO" id="GO:0009253">
    <property type="term" value="P:peptidoglycan catabolic process"/>
    <property type="evidence" value="ECO:0007669"/>
    <property type="project" value="InterPro"/>
</dbReference>
<sequence>MRKRNKILKNVLSIGLICTLSIIGSSKISNANESTESELNSVIQSYGDSKLDVEDGISLHIGEIADFSKNPNWKLSKEGVVSLSESGQLKAIGSGTVFLSQKIGDKVHIIEIYVPAMEQKASRFYSAEGSPKRDYYKVFVDAGHGGKDSGATGFGKNEAELNLEVAKRVEKKLEEKNIQVKMSRETNEFIELGDRSRLANNYNPDVFVSIHQNSADDESANGIETYCHPDKKMYKPLALEIQNNAIAQTGARNREVKYSNLSVLRETNMPSALFESGFISNRAEYNKLVDPSYQDKLATGIATGIEEYLKNTVQLGDLPVINTGVVVNTDSLNVRAGYGTSYSIIGTLPKGAKVEIVESKNNWYKIKYNGVYGCVSGSYINIYKNGNLTDIDGHWAKNQILDFVSKGYVAGYEDNTFRPENSITRAEFVRVLNQVFKFEEKEGENFTDVNNSDWYYNDVCIGAKAGYIKGYEDGTFRPNSPITREEASKILATVLNLKGDGKLGFTDSNKISDWAKDAVDALSDNGMISGYEDNTFRPNNNITRAESVSLLSRVQK</sequence>
<evidence type="ECO:0000256" key="4">
    <source>
        <dbReference type="SAM" id="Coils"/>
    </source>
</evidence>
<dbReference type="CDD" id="cd02696">
    <property type="entry name" value="MurNAc-LAA"/>
    <property type="match status" value="1"/>
</dbReference>
<keyword evidence="3" id="KW-0961">Cell wall biogenesis/degradation</keyword>
<dbReference type="SUPFAM" id="SSF53187">
    <property type="entry name" value="Zn-dependent exopeptidases"/>
    <property type="match status" value="1"/>
</dbReference>
<dbReference type="Pfam" id="PF00395">
    <property type="entry name" value="SLH"/>
    <property type="match status" value="3"/>
</dbReference>
<dbReference type="EMBL" id="AVNC01000015">
    <property type="protein sequence ID" value="EQK43958.1"/>
    <property type="molecule type" value="Genomic_DNA"/>
</dbReference>
<dbReference type="PANTHER" id="PTHR30404:SF0">
    <property type="entry name" value="N-ACETYLMURAMOYL-L-ALANINE AMIDASE AMIC"/>
    <property type="match status" value="1"/>
</dbReference>
<name>T4VR23_PARBF</name>
<dbReference type="Proteomes" id="UP000015688">
    <property type="component" value="Unassembled WGS sequence"/>
</dbReference>
<dbReference type="InterPro" id="IPR001119">
    <property type="entry name" value="SLH_dom"/>
</dbReference>
<dbReference type="SMART" id="SM00287">
    <property type="entry name" value="SH3b"/>
    <property type="match status" value="1"/>
</dbReference>
<feature type="domain" description="SH3b" evidence="7">
    <location>
        <begin position="321"/>
        <end position="384"/>
    </location>
</feature>
<dbReference type="RefSeq" id="WP_021433948.1">
    <property type="nucleotide sequence ID" value="NZ_AVNC01000015.1"/>
</dbReference>
<organism evidence="8 9">
    <name type="scientific">Paraclostridium bifermentans ATCC 638 = DSM 14991</name>
    <dbReference type="NCBI Taxonomy" id="1233171"/>
    <lineage>
        <taxon>Bacteria</taxon>
        <taxon>Bacillati</taxon>
        <taxon>Bacillota</taxon>
        <taxon>Clostridia</taxon>
        <taxon>Peptostreptococcales</taxon>
        <taxon>Peptostreptococcaceae</taxon>
        <taxon>Paraclostridium</taxon>
    </lineage>
</organism>
<feature type="chain" id="PRO_5004596326" description="N-acetylmuramoyl-L-alanine amidase family protein" evidence="5">
    <location>
        <begin position="32"/>
        <end position="556"/>
    </location>
</feature>
<dbReference type="AlphaFoldDB" id="T4VR23"/>
<comment type="caution">
    <text evidence="8">The sequence shown here is derived from an EMBL/GenBank/DDBJ whole genome shotgun (WGS) entry which is preliminary data.</text>
</comment>
<dbReference type="Pfam" id="PF08239">
    <property type="entry name" value="SH3_3"/>
    <property type="match status" value="1"/>
</dbReference>
<dbReference type="PROSITE" id="PS51781">
    <property type="entry name" value="SH3B"/>
    <property type="match status" value="1"/>
</dbReference>
<keyword evidence="1" id="KW-0677">Repeat</keyword>
<evidence type="ECO:0000256" key="3">
    <source>
        <dbReference type="ARBA" id="ARBA00023316"/>
    </source>
</evidence>
<dbReference type="Gene3D" id="3.40.630.40">
    <property type="entry name" value="Zn-dependent exopeptidases"/>
    <property type="match status" value="1"/>
</dbReference>
<dbReference type="GeneID" id="85842383"/>
<dbReference type="GO" id="GO:0071555">
    <property type="term" value="P:cell wall organization"/>
    <property type="evidence" value="ECO:0007669"/>
    <property type="project" value="UniProtKB-KW"/>
</dbReference>
<dbReference type="SMART" id="SM00646">
    <property type="entry name" value="Ami_3"/>
    <property type="match status" value="1"/>
</dbReference>
<dbReference type="PATRIC" id="fig|1233171.3.peg.2791"/>
<evidence type="ECO:0000313" key="8">
    <source>
        <dbReference type="EMBL" id="EQK43958.1"/>
    </source>
</evidence>
<accession>T4VR23</accession>
<evidence type="ECO:0000259" key="6">
    <source>
        <dbReference type="PROSITE" id="PS51272"/>
    </source>
</evidence>
<evidence type="ECO:0000256" key="1">
    <source>
        <dbReference type="ARBA" id="ARBA00022737"/>
    </source>
</evidence>
<dbReference type="PANTHER" id="PTHR30404">
    <property type="entry name" value="N-ACETYLMURAMOYL-L-ALANINE AMIDASE"/>
    <property type="match status" value="1"/>
</dbReference>
<reference evidence="8 9" key="1">
    <citation type="submission" date="2013-06" db="EMBL/GenBank/DDBJ databases">
        <authorList>
            <person name="Walk S."/>
            <person name="Aronoff D."/>
            <person name="Young V.Y."/>
            <person name="Marsh J."/>
            <person name="Harrison L."/>
            <person name="Daugherty S.C."/>
            <person name="Shefchek K.A."/>
            <person name="Hine E.E."/>
            <person name="Tallon L.J."/>
            <person name="Sadzewicz L.K."/>
            <person name="Rasko D.A."/>
        </authorList>
    </citation>
    <scope>NUCLEOTIDE SEQUENCE [LARGE SCALE GENOMIC DNA]</scope>
    <source>
        <strain evidence="8 9">ATCC 638</strain>
    </source>
</reference>
<gene>
    <name evidence="8" type="ORF">C672_2902</name>
</gene>
<dbReference type="GO" id="GO:0030288">
    <property type="term" value="C:outer membrane-bounded periplasmic space"/>
    <property type="evidence" value="ECO:0007669"/>
    <property type="project" value="TreeGrafter"/>
</dbReference>
<evidence type="ECO:0000256" key="5">
    <source>
        <dbReference type="SAM" id="SignalP"/>
    </source>
</evidence>
<dbReference type="InterPro" id="IPR003646">
    <property type="entry name" value="SH3-like_bac-type"/>
</dbReference>
<feature type="domain" description="SLH" evidence="6">
    <location>
        <begin position="506"/>
        <end position="556"/>
    </location>
</feature>
<dbReference type="InterPro" id="IPR002508">
    <property type="entry name" value="MurNAc-LAA_cat"/>
</dbReference>
<dbReference type="Pfam" id="PF01520">
    <property type="entry name" value="Amidase_3"/>
    <property type="match status" value="1"/>
</dbReference>
<feature type="domain" description="SLH" evidence="6">
    <location>
        <begin position="383"/>
        <end position="441"/>
    </location>
</feature>
<keyword evidence="4" id="KW-0175">Coiled coil</keyword>
<evidence type="ECO:0000259" key="7">
    <source>
        <dbReference type="PROSITE" id="PS51781"/>
    </source>
</evidence>
<feature type="domain" description="SLH" evidence="6">
    <location>
        <begin position="442"/>
        <end position="505"/>
    </location>
</feature>
<evidence type="ECO:0000313" key="9">
    <source>
        <dbReference type="Proteomes" id="UP000015688"/>
    </source>
</evidence>
<keyword evidence="2" id="KW-0378">Hydrolase</keyword>
<keyword evidence="5" id="KW-0732">Signal</keyword>
<dbReference type="GO" id="GO:0008745">
    <property type="term" value="F:N-acetylmuramoyl-L-alanine amidase activity"/>
    <property type="evidence" value="ECO:0007669"/>
    <property type="project" value="InterPro"/>
</dbReference>
<evidence type="ECO:0008006" key="10">
    <source>
        <dbReference type="Google" id="ProtNLM"/>
    </source>
</evidence>
<protein>
    <recommendedName>
        <fullName evidence="10">N-acetylmuramoyl-L-alanine amidase family protein</fullName>
    </recommendedName>
</protein>